<evidence type="ECO:0000313" key="14">
    <source>
        <dbReference type="Proteomes" id="UP000054097"/>
    </source>
</evidence>
<dbReference type="GO" id="GO:0006396">
    <property type="term" value="P:RNA processing"/>
    <property type="evidence" value="ECO:0007669"/>
    <property type="project" value="InterPro"/>
</dbReference>
<dbReference type="GO" id="GO:0005524">
    <property type="term" value="F:ATP binding"/>
    <property type="evidence" value="ECO:0007669"/>
    <property type="project" value="UniProtKB-KW"/>
</dbReference>
<keyword evidence="4" id="KW-0436">Ligase</keyword>
<dbReference type="Pfam" id="PF05189">
    <property type="entry name" value="RTC_insert"/>
    <property type="match status" value="1"/>
</dbReference>
<dbReference type="InterPro" id="IPR013792">
    <property type="entry name" value="RNA3'P_cycl/enolpyr_Trfase_a/b"/>
</dbReference>
<comment type="function">
    <text evidence="8">Catalyzes the conversion of 3'-phosphate to a 2',3'-cyclic phosphodiester at the end of RNA. The mechanism of action of the enzyme occurs in 3 steps: (A) adenylation of the enzyme by ATP; (B) transfer of adenylate to an RNA-N3'P to produce RNA-N3'PP5'A; (C) and attack of the adjacent 2'-hydroxyl on the 3'-phosphorus in the diester linkage to produce the cyclic end product. Likely functions in some aspects of cellular RNA processing. Function plays an important role in regulating axon regeneration by inhibiting central nervous system (CNS) axon regeneration following optic nerve injury.</text>
</comment>
<dbReference type="Pfam" id="PF01137">
    <property type="entry name" value="RTC"/>
    <property type="match status" value="1"/>
</dbReference>
<dbReference type="Gene3D" id="3.30.360.20">
    <property type="entry name" value="RNA 3'-terminal phosphate cyclase, insert domain"/>
    <property type="match status" value="1"/>
</dbReference>
<dbReference type="STRING" id="933852.A0A0C3BKK6"/>
<dbReference type="PANTHER" id="PTHR11096">
    <property type="entry name" value="RNA 3' TERMINAL PHOSPHATE CYCLASE"/>
    <property type="match status" value="1"/>
</dbReference>
<dbReference type="InterPro" id="IPR036553">
    <property type="entry name" value="RPTC_insert"/>
</dbReference>
<feature type="active site" description="Tele-AMP-histidine intermediate" evidence="9">
    <location>
        <position position="324"/>
    </location>
</feature>
<evidence type="ECO:0000256" key="3">
    <source>
        <dbReference type="ARBA" id="ARBA00021428"/>
    </source>
</evidence>
<dbReference type="OrthoDB" id="25029at2759"/>
<dbReference type="SUPFAM" id="SSF52913">
    <property type="entry name" value="RNA 3'-terminal phosphate cyclase, RPTC, insert domain"/>
    <property type="match status" value="1"/>
</dbReference>
<feature type="domain" description="RNA 3'-terminal phosphate cyclase insert" evidence="12">
    <location>
        <begin position="187"/>
        <end position="288"/>
    </location>
</feature>
<gene>
    <name evidence="13" type="ORF">M408DRAFT_242080</name>
</gene>
<dbReference type="PROSITE" id="PS01287">
    <property type="entry name" value="RTC"/>
    <property type="match status" value="1"/>
</dbReference>
<proteinExistence type="inferred from homology"/>
<reference evidence="13 14" key="1">
    <citation type="submission" date="2014-04" db="EMBL/GenBank/DDBJ databases">
        <authorList>
            <consortium name="DOE Joint Genome Institute"/>
            <person name="Kuo A."/>
            <person name="Zuccaro A."/>
            <person name="Kohler A."/>
            <person name="Nagy L.G."/>
            <person name="Floudas D."/>
            <person name="Copeland A."/>
            <person name="Barry K.W."/>
            <person name="Cichocki N."/>
            <person name="Veneault-Fourrey C."/>
            <person name="LaButti K."/>
            <person name="Lindquist E.A."/>
            <person name="Lipzen A."/>
            <person name="Lundell T."/>
            <person name="Morin E."/>
            <person name="Murat C."/>
            <person name="Sun H."/>
            <person name="Tunlid A."/>
            <person name="Henrissat B."/>
            <person name="Grigoriev I.V."/>
            <person name="Hibbett D.S."/>
            <person name="Martin F."/>
            <person name="Nordberg H.P."/>
            <person name="Cantor M.N."/>
            <person name="Hua S.X."/>
        </authorList>
    </citation>
    <scope>NUCLEOTIDE SEQUENCE [LARGE SCALE GENOMIC DNA]</scope>
    <source>
        <strain evidence="13 14">MAFF 305830</strain>
    </source>
</reference>
<comment type="catalytic activity">
    <reaction evidence="6">
        <text>a 3'-end 3'-phospho-ribonucleotide-RNA + ATP = a 3'-end 2',3'-cyclophospho-ribonucleotide-RNA + AMP + diphosphate</text>
        <dbReference type="Rhea" id="RHEA:23976"/>
        <dbReference type="Rhea" id="RHEA-COMP:10463"/>
        <dbReference type="Rhea" id="RHEA-COMP:10464"/>
        <dbReference type="ChEBI" id="CHEBI:30616"/>
        <dbReference type="ChEBI" id="CHEBI:33019"/>
        <dbReference type="ChEBI" id="CHEBI:83062"/>
        <dbReference type="ChEBI" id="CHEBI:83064"/>
        <dbReference type="ChEBI" id="CHEBI:456215"/>
        <dbReference type="EC" id="6.5.1.4"/>
    </reaction>
</comment>
<dbReference type="HOGENOM" id="CLU_027882_0_0_1"/>
<dbReference type="Gene3D" id="3.65.10.20">
    <property type="entry name" value="RNA 3'-terminal phosphate cyclase domain"/>
    <property type="match status" value="1"/>
</dbReference>
<evidence type="ECO:0000256" key="1">
    <source>
        <dbReference type="ARBA" id="ARBA00009206"/>
    </source>
</evidence>
<dbReference type="InterPro" id="IPR023797">
    <property type="entry name" value="RNA3'_phos_cyclase_dom"/>
</dbReference>
<evidence type="ECO:0000256" key="8">
    <source>
        <dbReference type="ARBA" id="ARBA00045867"/>
    </source>
</evidence>
<evidence type="ECO:0000259" key="12">
    <source>
        <dbReference type="Pfam" id="PF05189"/>
    </source>
</evidence>
<feature type="binding site" evidence="10">
    <location>
        <position position="101"/>
    </location>
    <ligand>
        <name>ATP</name>
        <dbReference type="ChEBI" id="CHEBI:30616"/>
    </ligand>
</feature>
<evidence type="ECO:0000256" key="9">
    <source>
        <dbReference type="PIRSR" id="PIRSR005378-1"/>
    </source>
</evidence>
<dbReference type="AlphaFoldDB" id="A0A0C3BKK6"/>
<dbReference type="InterPro" id="IPR017770">
    <property type="entry name" value="RNA3'_term_phos_cyc_type_1"/>
</dbReference>
<dbReference type="GO" id="GO:0005634">
    <property type="term" value="C:nucleus"/>
    <property type="evidence" value="ECO:0007669"/>
    <property type="project" value="TreeGrafter"/>
</dbReference>
<evidence type="ECO:0000256" key="4">
    <source>
        <dbReference type="ARBA" id="ARBA00022598"/>
    </source>
</evidence>
<keyword evidence="10" id="KW-0067">ATP-binding</keyword>
<dbReference type="FunFam" id="3.30.360.20:FF:000002">
    <property type="entry name" value="RNA terminal phosphate cyclase-like 1"/>
    <property type="match status" value="1"/>
</dbReference>
<dbReference type="NCBIfam" id="TIGR03399">
    <property type="entry name" value="RNA_3prim_cycl"/>
    <property type="match status" value="1"/>
</dbReference>
<accession>A0A0C3BKK6</accession>
<evidence type="ECO:0000313" key="13">
    <source>
        <dbReference type="EMBL" id="KIM32001.1"/>
    </source>
</evidence>
<evidence type="ECO:0000256" key="2">
    <source>
        <dbReference type="ARBA" id="ARBA00012725"/>
    </source>
</evidence>
<comment type="similarity">
    <text evidence="1">Belongs to the RNA 3'-terminal cyclase family. Type 1 subfamily.</text>
</comment>
<feature type="binding site" evidence="10">
    <location>
        <begin position="297"/>
        <end position="301"/>
    </location>
    <ligand>
        <name>ATP</name>
        <dbReference type="ChEBI" id="CHEBI:30616"/>
    </ligand>
</feature>
<evidence type="ECO:0000256" key="7">
    <source>
        <dbReference type="ARBA" id="ARBA00032543"/>
    </source>
</evidence>
<sequence length="376" mass="40156">MEQIDGSTLEGGGQILRNAVSFAALLQKPIMIDKIRASRKQPGLKAQHAAGLNLVGRISHGSEMQGASKDSSTLQFTPGDLVAGSYSADPGTAGATTLLLQIALPCLLFANSNGVNTSTLRLRGGTNAIQAPQVDYTERVFLPFLQRHFMVNVGLTIVRRGYYPKGGGEVSVTVPTMKEPLPAITILDRGTVTSVRGRAYVAGLPKHLAKESRDAAVALLVKKGIDPSVIDIEYVREDAAKAFGAGSGVVLWAETDTGCILGGSSVGQKGVEAAEIGREAAEELERNLTQGGCVDEYLQDQWIIFGVLAKGKSRVRCGLPLTLHTRTAIWLAEKLTGVSFTQIPDEEGKTMVLECEGIGFMPKSHKETPQDIMEER</sequence>
<evidence type="ECO:0000256" key="6">
    <source>
        <dbReference type="ARBA" id="ARBA00024481"/>
    </source>
</evidence>
<dbReference type="EMBL" id="KN824281">
    <property type="protein sequence ID" value="KIM32001.1"/>
    <property type="molecule type" value="Genomic_DNA"/>
</dbReference>
<evidence type="ECO:0000256" key="5">
    <source>
        <dbReference type="ARBA" id="ARBA00022741"/>
    </source>
</evidence>
<name>A0A0C3BKK6_SERVB</name>
<dbReference type="Proteomes" id="UP000054097">
    <property type="component" value="Unassembled WGS sequence"/>
</dbReference>
<dbReference type="InterPro" id="IPR013791">
    <property type="entry name" value="RNA3'-term_phos_cycl_insert"/>
</dbReference>
<keyword evidence="5 10" id="KW-0547">Nucleotide-binding</keyword>
<protein>
    <recommendedName>
        <fullName evidence="3">RNA 3'-terminal phosphate cyclase</fullName>
        <ecNumber evidence="2">6.5.1.4</ecNumber>
    </recommendedName>
    <alternativeName>
        <fullName evidence="7">RNA terminal phosphate cyclase domain-containing protein 1</fullName>
    </alternativeName>
</protein>
<dbReference type="InterPro" id="IPR020719">
    <property type="entry name" value="RNA3'_term_phos_cycl-like_CS"/>
</dbReference>
<dbReference type="InterPro" id="IPR000228">
    <property type="entry name" value="RNA3'_term_phos_cyc"/>
</dbReference>
<evidence type="ECO:0000259" key="11">
    <source>
        <dbReference type="Pfam" id="PF01137"/>
    </source>
</evidence>
<feature type="domain" description="RNA 3'-terminal phosphate cyclase" evidence="11">
    <location>
        <begin position="9"/>
        <end position="341"/>
    </location>
</feature>
<organism evidence="13 14">
    <name type="scientific">Serendipita vermifera MAFF 305830</name>
    <dbReference type="NCBI Taxonomy" id="933852"/>
    <lineage>
        <taxon>Eukaryota</taxon>
        <taxon>Fungi</taxon>
        <taxon>Dikarya</taxon>
        <taxon>Basidiomycota</taxon>
        <taxon>Agaricomycotina</taxon>
        <taxon>Agaricomycetes</taxon>
        <taxon>Sebacinales</taxon>
        <taxon>Serendipitaceae</taxon>
        <taxon>Serendipita</taxon>
    </lineage>
</organism>
<reference evidence="14" key="2">
    <citation type="submission" date="2015-01" db="EMBL/GenBank/DDBJ databases">
        <title>Evolutionary Origins and Diversification of the Mycorrhizal Mutualists.</title>
        <authorList>
            <consortium name="DOE Joint Genome Institute"/>
            <consortium name="Mycorrhizal Genomics Consortium"/>
            <person name="Kohler A."/>
            <person name="Kuo A."/>
            <person name="Nagy L.G."/>
            <person name="Floudas D."/>
            <person name="Copeland A."/>
            <person name="Barry K.W."/>
            <person name="Cichocki N."/>
            <person name="Veneault-Fourrey C."/>
            <person name="LaButti K."/>
            <person name="Lindquist E.A."/>
            <person name="Lipzen A."/>
            <person name="Lundell T."/>
            <person name="Morin E."/>
            <person name="Murat C."/>
            <person name="Riley R."/>
            <person name="Ohm R."/>
            <person name="Sun H."/>
            <person name="Tunlid A."/>
            <person name="Henrissat B."/>
            <person name="Grigoriev I.V."/>
            <person name="Hibbett D.S."/>
            <person name="Martin F."/>
        </authorList>
    </citation>
    <scope>NUCLEOTIDE SEQUENCE [LARGE SCALE GENOMIC DNA]</scope>
    <source>
        <strain evidence="14">MAFF 305830</strain>
    </source>
</reference>
<dbReference type="EC" id="6.5.1.4" evidence="2"/>
<keyword evidence="14" id="KW-1185">Reference proteome</keyword>
<dbReference type="PIRSF" id="PIRSF005378">
    <property type="entry name" value="RNA3'_term_phos_cycl_euk"/>
    <property type="match status" value="1"/>
</dbReference>
<evidence type="ECO:0000256" key="10">
    <source>
        <dbReference type="PIRSR" id="PIRSR005378-2"/>
    </source>
</evidence>
<dbReference type="GO" id="GO:0003963">
    <property type="term" value="F:RNA-3'-phosphate cyclase activity"/>
    <property type="evidence" value="ECO:0007669"/>
    <property type="project" value="UniProtKB-EC"/>
</dbReference>
<dbReference type="InterPro" id="IPR037136">
    <property type="entry name" value="RNA3'_phos_cyclase_dom_sf"/>
</dbReference>
<dbReference type="SUPFAM" id="SSF55205">
    <property type="entry name" value="EPT/RTPC-like"/>
    <property type="match status" value="1"/>
</dbReference>
<dbReference type="PANTHER" id="PTHR11096:SF0">
    <property type="entry name" value="RNA 3'-TERMINAL PHOSPHATE CYCLASE"/>
    <property type="match status" value="1"/>
</dbReference>